<dbReference type="InterPro" id="IPR000727">
    <property type="entry name" value="T_SNARE_dom"/>
</dbReference>
<organism evidence="5 6">
    <name type="scientific">Frankliniella fusca</name>
    <dbReference type="NCBI Taxonomy" id="407009"/>
    <lineage>
        <taxon>Eukaryota</taxon>
        <taxon>Metazoa</taxon>
        <taxon>Ecdysozoa</taxon>
        <taxon>Arthropoda</taxon>
        <taxon>Hexapoda</taxon>
        <taxon>Insecta</taxon>
        <taxon>Pterygota</taxon>
        <taxon>Neoptera</taxon>
        <taxon>Paraneoptera</taxon>
        <taxon>Thysanoptera</taxon>
        <taxon>Terebrantia</taxon>
        <taxon>Thripoidea</taxon>
        <taxon>Thripidae</taxon>
        <taxon>Frankliniella</taxon>
    </lineage>
</organism>
<dbReference type="GO" id="GO:0012505">
    <property type="term" value="C:endomembrane system"/>
    <property type="evidence" value="ECO:0007669"/>
    <property type="project" value="TreeGrafter"/>
</dbReference>
<name>A0AAE1H1V4_9NEOP</name>
<keyword evidence="6" id="KW-1185">Reference proteome</keyword>
<reference evidence="5" key="1">
    <citation type="submission" date="2021-07" db="EMBL/GenBank/DDBJ databases">
        <authorList>
            <person name="Catto M.A."/>
            <person name="Jacobson A."/>
            <person name="Kennedy G."/>
            <person name="Labadie P."/>
            <person name="Hunt B.G."/>
            <person name="Srinivasan R."/>
        </authorList>
    </citation>
    <scope>NUCLEOTIDE SEQUENCE</scope>
    <source>
        <strain evidence="5">PL_HMW_Pooled</strain>
        <tissue evidence="5">Head</tissue>
    </source>
</reference>
<evidence type="ECO:0000256" key="2">
    <source>
        <dbReference type="SAM" id="MobiDB-lite"/>
    </source>
</evidence>
<feature type="domain" description="T-SNARE coiled-coil homology" evidence="4">
    <location>
        <begin position="152"/>
        <end position="214"/>
    </location>
</feature>
<reference evidence="5" key="2">
    <citation type="journal article" date="2023" name="BMC Genomics">
        <title>Pest status, molecular evolution, and epigenetic factors derived from the genome assembly of Frankliniella fusca, a thysanopteran phytovirus vector.</title>
        <authorList>
            <person name="Catto M.A."/>
            <person name="Labadie P.E."/>
            <person name="Jacobson A.L."/>
            <person name="Kennedy G.G."/>
            <person name="Srinivasan R."/>
            <person name="Hunt B.G."/>
        </authorList>
    </citation>
    <scope>NUCLEOTIDE SEQUENCE</scope>
    <source>
        <strain evidence="5">PL_HMW_Pooled</strain>
    </source>
</reference>
<dbReference type="Pfam" id="PF26585">
    <property type="entry name" value="STX17_N"/>
    <property type="match status" value="1"/>
</dbReference>
<dbReference type="Gene3D" id="1.20.5.110">
    <property type="match status" value="1"/>
</dbReference>
<keyword evidence="3" id="KW-0812">Transmembrane</keyword>
<dbReference type="InterPro" id="IPR059001">
    <property type="entry name" value="STX17_N"/>
</dbReference>
<evidence type="ECO:0000256" key="3">
    <source>
        <dbReference type="SAM" id="Phobius"/>
    </source>
</evidence>
<dbReference type="GO" id="GO:0000421">
    <property type="term" value="C:autophagosome membrane"/>
    <property type="evidence" value="ECO:0007669"/>
    <property type="project" value="TreeGrafter"/>
</dbReference>
<proteinExistence type="inferred from homology"/>
<keyword evidence="3" id="KW-0472">Membrane</keyword>
<feature type="region of interest" description="Disordered" evidence="2">
    <location>
        <begin position="273"/>
        <end position="292"/>
    </location>
</feature>
<dbReference type="GO" id="GO:0005484">
    <property type="term" value="F:SNAP receptor activity"/>
    <property type="evidence" value="ECO:0007669"/>
    <property type="project" value="TreeGrafter"/>
</dbReference>
<dbReference type="SMART" id="SM00397">
    <property type="entry name" value="t_SNARE"/>
    <property type="match status" value="1"/>
</dbReference>
<dbReference type="InterPro" id="IPR010989">
    <property type="entry name" value="SNARE"/>
</dbReference>
<protein>
    <submittedName>
        <fullName evidence="5">Syntaxin-17</fullName>
    </submittedName>
</protein>
<accession>A0AAE1H1V4</accession>
<gene>
    <name evidence="5" type="ORF">KUF71_022681</name>
</gene>
<dbReference type="GO" id="GO:0006906">
    <property type="term" value="P:vesicle fusion"/>
    <property type="evidence" value="ECO:0007669"/>
    <property type="project" value="TreeGrafter"/>
</dbReference>
<dbReference type="GO" id="GO:0006886">
    <property type="term" value="P:intracellular protein transport"/>
    <property type="evidence" value="ECO:0007669"/>
    <property type="project" value="TreeGrafter"/>
</dbReference>
<evidence type="ECO:0000256" key="1">
    <source>
        <dbReference type="ARBA" id="ARBA00009063"/>
    </source>
</evidence>
<dbReference type="GO" id="GO:0031201">
    <property type="term" value="C:SNARE complex"/>
    <property type="evidence" value="ECO:0007669"/>
    <property type="project" value="TreeGrafter"/>
</dbReference>
<dbReference type="InterPro" id="IPR045242">
    <property type="entry name" value="Syntaxin"/>
</dbReference>
<dbReference type="GO" id="GO:0048278">
    <property type="term" value="P:vesicle docking"/>
    <property type="evidence" value="ECO:0007669"/>
    <property type="project" value="TreeGrafter"/>
</dbReference>
<feature type="transmembrane region" description="Helical" evidence="3">
    <location>
        <begin position="247"/>
        <end position="264"/>
    </location>
</feature>
<evidence type="ECO:0000313" key="5">
    <source>
        <dbReference type="EMBL" id="KAK3913227.1"/>
    </source>
</evidence>
<dbReference type="PANTHER" id="PTHR19957">
    <property type="entry name" value="SYNTAXIN"/>
    <property type="match status" value="1"/>
</dbReference>
<dbReference type="EMBL" id="JAHWGI010000312">
    <property type="protein sequence ID" value="KAK3913227.1"/>
    <property type="molecule type" value="Genomic_DNA"/>
</dbReference>
<dbReference type="PANTHER" id="PTHR19957:SF139">
    <property type="entry name" value="SYNTAXIN-17"/>
    <property type="match status" value="1"/>
</dbReference>
<comment type="similarity">
    <text evidence="1">Belongs to the syntaxin family.</text>
</comment>
<dbReference type="Proteomes" id="UP001219518">
    <property type="component" value="Unassembled WGS sequence"/>
</dbReference>
<evidence type="ECO:0000313" key="6">
    <source>
        <dbReference type="Proteomes" id="UP001219518"/>
    </source>
</evidence>
<sequence>MAEQHSPTSKKRPFKIFEHSISQFNDVVIPHRLDMLKKHKSNIEKAIHSWDYPSAEKEQSSAKLLIQNLARDLSDIEALRNQVDVQDILKFDKAIENSRSKARMAMEEYLCVVEKLLSTEKRCNTPMADHGTVDLKSAPQLQLLEEKSPVLNKEEEEYVQSWERLHNDIQDLHEVYSILHSLTEAQGEVVNNIDDNVSAATENVHQGNLNLKRALKYKSAMYPLMGAAVGTLVGGPVGLLIGLKAGGCAAVGGGLLGFFGGRILKKSQANKISDSTETYPPIGEDSAKLHQS</sequence>
<keyword evidence="3" id="KW-1133">Transmembrane helix</keyword>
<dbReference type="SUPFAM" id="SSF47661">
    <property type="entry name" value="t-snare proteins"/>
    <property type="match status" value="1"/>
</dbReference>
<evidence type="ECO:0000259" key="4">
    <source>
        <dbReference type="PROSITE" id="PS50192"/>
    </source>
</evidence>
<dbReference type="GO" id="GO:0000149">
    <property type="term" value="F:SNARE binding"/>
    <property type="evidence" value="ECO:0007669"/>
    <property type="project" value="TreeGrafter"/>
</dbReference>
<comment type="caution">
    <text evidence="5">The sequence shown here is derived from an EMBL/GenBank/DDBJ whole genome shotgun (WGS) entry which is preliminary data.</text>
</comment>
<feature type="transmembrane region" description="Helical" evidence="3">
    <location>
        <begin position="220"/>
        <end position="241"/>
    </location>
</feature>
<dbReference type="AlphaFoldDB" id="A0AAE1H1V4"/>
<dbReference type="GO" id="GO:0005886">
    <property type="term" value="C:plasma membrane"/>
    <property type="evidence" value="ECO:0007669"/>
    <property type="project" value="TreeGrafter"/>
</dbReference>
<dbReference type="GO" id="GO:0006887">
    <property type="term" value="P:exocytosis"/>
    <property type="evidence" value="ECO:0007669"/>
    <property type="project" value="TreeGrafter"/>
</dbReference>
<dbReference type="PROSITE" id="PS50192">
    <property type="entry name" value="T_SNARE"/>
    <property type="match status" value="1"/>
</dbReference>